<reference evidence="1" key="1">
    <citation type="submission" date="2019-01" db="EMBL/GenBank/DDBJ databases">
        <title>Genomic signatures and co-occurrence patterns of the ultra-small Saccharimodia (Patescibacteria phylum) suggest a symbiotic lifestyle.</title>
        <authorList>
            <person name="Lemos L."/>
            <person name="Medeiros J."/>
            <person name="Andreote F."/>
            <person name="Fernandes G."/>
            <person name="Varani A."/>
            <person name="Oliveira G."/>
            <person name="Pylro V."/>
        </authorList>
    </citation>
    <scope>NUCLEOTIDE SEQUENCE [LARGE SCALE GENOMIC DNA]</scope>
    <source>
        <strain evidence="1">AMD01</strain>
    </source>
</reference>
<dbReference type="EMBL" id="SCKW01000005">
    <property type="protein sequence ID" value="RWZ79654.1"/>
    <property type="molecule type" value="Genomic_DNA"/>
</dbReference>
<sequence length="324" mass="35705">MAEQARPEQPADDRLKNSYPELTKLLLGSQAALDRALPELAAEEACATLNELNQQVQDLIGRMVCVSGDTYYPNDEPSGDGSGSHAIRVHYQSNFTSEGRFDGLRIVRETSGDYPGVRHVLSYAVAAGQQNYAVGAIEYDVKLFGLSPVERSTMVDISHQAPPDKEILTLLVGRQFLKRLNRICADARAGDSRAYGRLSRLAREALNDMPQGLQLEVVRYLNHYMPPQPHAQYELIGPQAAWTIDCADGTVKSVGIIKASGDSMTAFLKEFIQLPKLTPEDRYYHIDGSVGTVALRAEVLVEDCKNLRECFFLCSDIQSAALIA</sequence>
<keyword evidence="2" id="KW-1185">Reference proteome</keyword>
<dbReference type="AlphaFoldDB" id="A0A4Q0AJS8"/>
<dbReference type="Proteomes" id="UP000289269">
    <property type="component" value="Unassembled WGS sequence"/>
</dbReference>
<accession>A0A4Q0AJS8</accession>
<evidence type="ECO:0000313" key="2">
    <source>
        <dbReference type="Proteomes" id="UP000289269"/>
    </source>
</evidence>
<organism evidence="1 2">
    <name type="scientific">Candidatus Chaera renei</name>
    <dbReference type="NCBI Taxonomy" id="2506947"/>
    <lineage>
        <taxon>Bacteria</taxon>
        <taxon>Candidatus Saccharimonadota</taxon>
        <taxon>Candidatus Saccharimonadia</taxon>
        <taxon>Candidatus Saccharimonadales</taxon>
        <taxon>Candidatus Saccharimonadaceae</taxon>
        <taxon>Candidatus Chaera</taxon>
    </lineage>
</organism>
<evidence type="ECO:0000313" key="1">
    <source>
        <dbReference type="EMBL" id="RWZ79654.1"/>
    </source>
</evidence>
<comment type="caution">
    <text evidence="1">The sequence shown here is derived from an EMBL/GenBank/DDBJ whole genome shotgun (WGS) entry which is preliminary data.</text>
</comment>
<gene>
    <name evidence="1" type="ORF">EOT04_00870</name>
</gene>
<protein>
    <submittedName>
        <fullName evidence="1">Uncharacterized protein</fullName>
    </submittedName>
</protein>
<proteinExistence type="predicted"/>
<name>A0A4Q0AJS8_9BACT</name>